<keyword evidence="1" id="KW-0732">Signal</keyword>
<dbReference type="Pfam" id="PF13441">
    <property type="entry name" value="Gly-zipper_YMGG"/>
    <property type="match status" value="1"/>
</dbReference>
<evidence type="ECO:0000313" key="3">
    <source>
        <dbReference type="EMBL" id="MCE8537883.1"/>
    </source>
</evidence>
<dbReference type="RefSeq" id="WP_234219745.1">
    <property type="nucleotide sequence ID" value="NZ_JAGQAF010000005.1"/>
</dbReference>
<feature type="signal peptide" evidence="1">
    <location>
        <begin position="1"/>
        <end position="25"/>
    </location>
</feature>
<dbReference type="AlphaFoldDB" id="A0A9Q3ZMA3"/>
<organism evidence="3 4">
    <name type="scientific">Ruegeria pomeroyi</name>
    <dbReference type="NCBI Taxonomy" id="89184"/>
    <lineage>
        <taxon>Bacteria</taxon>
        <taxon>Pseudomonadati</taxon>
        <taxon>Pseudomonadota</taxon>
        <taxon>Alphaproteobacteria</taxon>
        <taxon>Rhodobacterales</taxon>
        <taxon>Roseobacteraceae</taxon>
        <taxon>Ruegeria</taxon>
    </lineage>
</organism>
<proteinExistence type="predicted"/>
<sequence>MQILIRPILLAAMMASLALPNPVEASSQRTKNTVGGAAIGAGVGYLVGGSDGAKAGAVVGAISGYTKKTRKKK</sequence>
<name>A0A9Q3ZMA3_9RHOB</name>
<evidence type="ECO:0000313" key="4">
    <source>
        <dbReference type="Proteomes" id="UP000813672"/>
    </source>
</evidence>
<feature type="chain" id="PRO_5040120333" description="YMGG-like Gly-zipper domain-containing protein" evidence="1">
    <location>
        <begin position="26"/>
        <end position="73"/>
    </location>
</feature>
<reference evidence="3" key="1">
    <citation type="journal article" date="2021" name="Environ. Microbiol.">
        <title>Cryptic niche differentiation of novel sediment ecotypes of Rugeria pomeroyi correlates with nitrate respiration.</title>
        <authorList>
            <person name="Lin X."/>
            <person name="McNichol J."/>
            <person name="Chu X."/>
            <person name="Qian Y."/>
            <person name="Luo H."/>
        </authorList>
    </citation>
    <scope>NUCLEOTIDE SEQUENCE</scope>
    <source>
        <strain evidence="3">SZCCDBB064</strain>
    </source>
</reference>
<dbReference type="Proteomes" id="UP000813672">
    <property type="component" value="Unassembled WGS sequence"/>
</dbReference>
<evidence type="ECO:0000259" key="2">
    <source>
        <dbReference type="Pfam" id="PF13441"/>
    </source>
</evidence>
<accession>A0A9Q3ZMA3</accession>
<gene>
    <name evidence="3" type="ORF">KBY27_10460</name>
</gene>
<evidence type="ECO:0000256" key="1">
    <source>
        <dbReference type="SAM" id="SignalP"/>
    </source>
</evidence>
<comment type="caution">
    <text evidence="3">The sequence shown here is derived from an EMBL/GenBank/DDBJ whole genome shotgun (WGS) entry which is preliminary data.</text>
</comment>
<protein>
    <recommendedName>
        <fullName evidence="2">YMGG-like Gly-zipper domain-containing protein</fullName>
    </recommendedName>
</protein>
<dbReference type="InterPro" id="IPR027367">
    <property type="entry name" value="Gly-zipper_YMGG"/>
</dbReference>
<dbReference type="EMBL" id="JAGQAF010000005">
    <property type="protein sequence ID" value="MCE8537883.1"/>
    <property type="molecule type" value="Genomic_DNA"/>
</dbReference>
<feature type="domain" description="YMGG-like Gly-zipper" evidence="2">
    <location>
        <begin position="29"/>
        <end position="65"/>
    </location>
</feature>